<evidence type="ECO:0000256" key="2">
    <source>
        <dbReference type="ARBA" id="ARBA00010333"/>
    </source>
</evidence>
<evidence type="ECO:0000256" key="1">
    <source>
        <dbReference type="ARBA" id="ARBA00004196"/>
    </source>
</evidence>
<gene>
    <name evidence="7" type="ORF">AU467_18845</name>
</gene>
<proteinExistence type="inferred from homology"/>
<evidence type="ECO:0000259" key="6">
    <source>
        <dbReference type="SMART" id="SM00062"/>
    </source>
</evidence>
<dbReference type="PROSITE" id="PS51257">
    <property type="entry name" value="PROKAR_LIPOPROTEIN"/>
    <property type="match status" value="1"/>
</dbReference>
<dbReference type="PANTHER" id="PTHR35936:SF19">
    <property type="entry name" value="AMINO-ACID-BINDING PROTEIN YXEM-RELATED"/>
    <property type="match status" value="1"/>
</dbReference>
<comment type="caution">
    <text evidence="7">The sequence shown here is derived from an EMBL/GenBank/DDBJ whole genome shotgun (WGS) entry which is preliminary data.</text>
</comment>
<dbReference type="PANTHER" id="PTHR35936">
    <property type="entry name" value="MEMBRANE-BOUND LYTIC MUREIN TRANSGLYCOSYLASE F"/>
    <property type="match status" value="1"/>
</dbReference>
<evidence type="ECO:0000313" key="7">
    <source>
        <dbReference type="EMBL" id="KUM27017.1"/>
    </source>
</evidence>
<dbReference type="Pfam" id="PF00497">
    <property type="entry name" value="SBP_bac_3"/>
    <property type="match status" value="1"/>
</dbReference>
<dbReference type="InterPro" id="IPR001638">
    <property type="entry name" value="Solute-binding_3/MltF_N"/>
</dbReference>
<organism evidence="7 8">
    <name type="scientific">Rhizobium loti</name>
    <name type="common">Mesorhizobium loti</name>
    <dbReference type="NCBI Taxonomy" id="381"/>
    <lineage>
        <taxon>Bacteria</taxon>
        <taxon>Pseudomonadati</taxon>
        <taxon>Pseudomonadota</taxon>
        <taxon>Alphaproteobacteria</taxon>
        <taxon>Hyphomicrobiales</taxon>
        <taxon>Phyllobacteriaceae</taxon>
        <taxon>Mesorhizobium</taxon>
    </lineage>
</organism>
<sequence length="261" mass="27805">MTIWRKGLQAATILLGCIVASTPLSAQQQKIVIGLDATYPPFASIDAAGKMVGFDIDVVDVICAELKAQCDLQNVPYDGIFAALEASKIDMIAGGINITDERKQKYLMPGPYIRGPLAFMVPVNSTIDGTPASLKGKTVGTVGGSVFEKYMRERVGSGTEVKTYDSMDAAVLDIEAGRVDAVLGEELQIIPAYIQAKPNTYKVAGNSISDPVYMGQGKGMVMRKSDTSLAESVNKAIDSMVTNGKLAEISTKWFGKAVPAR</sequence>
<dbReference type="Proteomes" id="UP000053176">
    <property type="component" value="Unassembled WGS sequence"/>
</dbReference>
<dbReference type="Gene3D" id="3.40.190.10">
    <property type="entry name" value="Periplasmic binding protein-like II"/>
    <property type="match status" value="2"/>
</dbReference>
<protein>
    <recommendedName>
        <fullName evidence="6">Solute-binding protein family 3/N-terminal domain-containing protein</fullName>
    </recommendedName>
</protein>
<evidence type="ECO:0000256" key="3">
    <source>
        <dbReference type="ARBA" id="ARBA00022729"/>
    </source>
</evidence>
<reference evidence="7 8" key="1">
    <citation type="submission" date="2015-12" db="EMBL/GenBank/DDBJ databases">
        <title>Draft genome sequence of Mesorhizobium sp. UFLA 01-765, a multitolerant efficient symbiont and plant-growth promoting strain isolated from Zn-mining soil using Leucaena leucocephala as a trap plant.</title>
        <authorList>
            <person name="Rangel W.M."/>
            <person name="Thijs S."/>
            <person name="Longatti S.M."/>
            <person name="Moreira F.M."/>
            <person name="Weyens N."/>
            <person name="Vangronsveld J."/>
            <person name="Van Hamme J.D."/>
            <person name="Bottos E.M."/>
            <person name="Rineau F."/>
        </authorList>
    </citation>
    <scope>NUCLEOTIDE SEQUENCE [LARGE SCALE GENOMIC DNA]</scope>
    <source>
        <strain evidence="7 8">UFLA 01-765</strain>
    </source>
</reference>
<dbReference type="EMBL" id="LPWA01000100">
    <property type="protein sequence ID" value="KUM27017.1"/>
    <property type="molecule type" value="Genomic_DNA"/>
</dbReference>
<evidence type="ECO:0000313" key="8">
    <source>
        <dbReference type="Proteomes" id="UP000053176"/>
    </source>
</evidence>
<evidence type="ECO:0000256" key="4">
    <source>
        <dbReference type="RuleBase" id="RU003744"/>
    </source>
</evidence>
<dbReference type="AlphaFoldDB" id="A0A101KU85"/>
<feature type="signal peptide" evidence="5">
    <location>
        <begin position="1"/>
        <end position="26"/>
    </location>
</feature>
<dbReference type="OrthoDB" id="9814231at2"/>
<feature type="chain" id="PRO_5007099244" description="Solute-binding protein family 3/N-terminal domain-containing protein" evidence="5">
    <location>
        <begin position="27"/>
        <end position="261"/>
    </location>
</feature>
<feature type="domain" description="Solute-binding protein family 3/N-terminal" evidence="6">
    <location>
        <begin position="30"/>
        <end position="257"/>
    </location>
</feature>
<dbReference type="InterPro" id="IPR018313">
    <property type="entry name" value="SBP_3_CS"/>
</dbReference>
<dbReference type="PROSITE" id="PS01039">
    <property type="entry name" value="SBP_BACTERIAL_3"/>
    <property type="match status" value="1"/>
</dbReference>
<dbReference type="GO" id="GO:0030313">
    <property type="term" value="C:cell envelope"/>
    <property type="evidence" value="ECO:0007669"/>
    <property type="project" value="UniProtKB-SubCell"/>
</dbReference>
<evidence type="ECO:0000256" key="5">
    <source>
        <dbReference type="SAM" id="SignalP"/>
    </source>
</evidence>
<keyword evidence="3 5" id="KW-0732">Signal</keyword>
<accession>A0A101KU85</accession>
<name>A0A101KU85_RHILI</name>
<comment type="similarity">
    <text evidence="2 4">Belongs to the bacterial solute-binding protein 3 family.</text>
</comment>
<dbReference type="SUPFAM" id="SSF53850">
    <property type="entry name" value="Periplasmic binding protein-like II"/>
    <property type="match status" value="1"/>
</dbReference>
<comment type="subcellular location">
    <subcellularLocation>
        <location evidence="1">Cell envelope</location>
    </subcellularLocation>
</comment>
<dbReference type="SMART" id="SM00062">
    <property type="entry name" value="PBPb"/>
    <property type="match status" value="1"/>
</dbReference>